<keyword evidence="1" id="KW-0812">Transmembrane</keyword>
<keyword evidence="1" id="KW-1133">Transmembrane helix</keyword>
<feature type="transmembrane region" description="Helical" evidence="1">
    <location>
        <begin position="110"/>
        <end position="126"/>
    </location>
</feature>
<accession>A0A0F9GM97</accession>
<feature type="transmembrane region" description="Helical" evidence="1">
    <location>
        <begin position="156"/>
        <end position="175"/>
    </location>
</feature>
<sequence>MTAGEVSYDYDEDIGLFSTFNYNETSRNLRYDFTTTDGSVKNVSLSALKIDQLGNNTVCNEFLVSSSGSILCTFPTSVGNETVIISIFVNGDLKIQNYIRAGTPFDIGDAGYFLMFFLVLSLALMMTESKTAVIVGVIIGFISGTLLSFIRGGFLGIGSSVIWLVIMGIILIIKLNSKGET</sequence>
<comment type="caution">
    <text evidence="2">The sequence shown here is derived from an EMBL/GenBank/DDBJ whole genome shotgun (WGS) entry which is preliminary data.</text>
</comment>
<dbReference type="AlphaFoldDB" id="A0A0F9GM97"/>
<keyword evidence="1" id="KW-0472">Membrane</keyword>
<reference evidence="2" key="1">
    <citation type="journal article" date="2015" name="Nature">
        <title>Complex archaea that bridge the gap between prokaryotes and eukaryotes.</title>
        <authorList>
            <person name="Spang A."/>
            <person name="Saw J.H."/>
            <person name="Jorgensen S.L."/>
            <person name="Zaremba-Niedzwiedzka K."/>
            <person name="Martijn J."/>
            <person name="Lind A.E."/>
            <person name="van Eijk R."/>
            <person name="Schleper C."/>
            <person name="Guy L."/>
            <person name="Ettema T.J."/>
        </authorList>
    </citation>
    <scope>NUCLEOTIDE SEQUENCE</scope>
</reference>
<proteinExistence type="predicted"/>
<evidence type="ECO:0000256" key="1">
    <source>
        <dbReference type="SAM" id="Phobius"/>
    </source>
</evidence>
<protein>
    <submittedName>
        <fullName evidence="2">Uncharacterized protein</fullName>
    </submittedName>
</protein>
<evidence type="ECO:0000313" key="2">
    <source>
        <dbReference type="EMBL" id="KKL91641.1"/>
    </source>
</evidence>
<feature type="transmembrane region" description="Helical" evidence="1">
    <location>
        <begin position="133"/>
        <end position="150"/>
    </location>
</feature>
<organism evidence="2">
    <name type="scientific">marine sediment metagenome</name>
    <dbReference type="NCBI Taxonomy" id="412755"/>
    <lineage>
        <taxon>unclassified sequences</taxon>
        <taxon>metagenomes</taxon>
        <taxon>ecological metagenomes</taxon>
    </lineage>
</organism>
<dbReference type="EMBL" id="LAZR01019679">
    <property type="protein sequence ID" value="KKL91641.1"/>
    <property type="molecule type" value="Genomic_DNA"/>
</dbReference>
<name>A0A0F9GM97_9ZZZZ</name>
<gene>
    <name evidence="2" type="ORF">LCGC14_1892640</name>
</gene>